<evidence type="ECO:0000313" key="2">
    <source>
        <dbReference type="Proteomes" id="UP000030675"/>
    </source>
</evidence>
<dbReference type="AlphaFoldDB" id="A0A0U1P5D3"/>
<dbReference type="Proteomes" id="UP000030675">
    <property type="component" value="Unassembled WGS sequence"/>
</dbReference>
<evidence type="ECO:0000313" key="1">
    <source>
        <dbReference type="EMBL" id="GAD29802.1"/>
    </source>
</evidence>
<sequence length="132" mass="14837">MFNTMQNIISLITHTLYQLLTHLSSLLLLSMHMYIGFIDYSIDKDSIEEHEMLERQCSLGGSKILSDGSMCHHVEQLCDEGLTVNCMGKIPRNSAIADVTVNLWRIPHNIVCRSMLNCVGIKLSKIALECGQ</sequence>
<gene>
    <name evidence="1" type="ORF">PLEI_1455</name>
</gene>
<organism evidence="1 2">
    <name type="scientific">Photobacterium leiognathi lrivu.4.1</name>
    <dbReference type="NCBI Taxonomy" id="1248232"/>
    <lineage>
        <taxon>Bacteria</taxon>
        <taxon>Pseudomonadati</taxon>
        <taxon>Pseudomonadota</taxon>
        <taxon>Gammaproteobacteria</taxon>
        <taxon>Vibrionales</taxon>
        <taxon>Vibrionaceae</taxon>
        <taxon>Photobacterium</taxon>
    </lineage>
</organism>
<protein>
    <submittedName>
        <fullName evidence="1">Uncharacterized protein</fullName>
    </submittedName>
</protein>
<name>A0A0U1P5D3_PHOLE</name>
<accession>A0A0U1P5D3</accession>
<reference evidence="2" key="1">
    <citation type="submission" date="2012-12" db="EMBL/GenBank/DDBJ databases">
        <title>Genome Sequence of Photobacterium leiognathi lrivu.4.1.</title>
        <authorList>
            <person name="Urbanczyk H."/>
            <person name="Ogura Y."/>
            <person name="Hayashi T."/>
            <person name="Dunlap P.V."/>
        </authorList>
    </citation>
    <scope>NUCLEOTIDE SEQUENCE [LARGE SCALE GENOMIC DNA]</scope>
    <source>
        <strain evidence="2">lrivu.4.1</strain>
    </source>
</reference>
<dbReference type="EMBL" id="DF196819">
    <property type="protein sequence ID" value="GAD29802.1"/>
    <property type="molecule type" value="Genomic_DNA"/>
</dbReference>
<dbReference type="HOGENOM" id="CLU_1915095_0_0_6"/>
<proteinExistence type="predicted"/>